<protein>
    <recommendedName>
        <fullName evidence="5">Lipocalin-like domain-containing protein</fullName>
    </recommendedName>
</protein>
<sequence>MIRSKAAFGVILIMMISASILGCTNQQSLKVVNETSTSKSNSSETNKTVQTQQMAKAPSTDNSKDIKVAEETFYGHWQIEKVLAYGPVGTYSNDDIKTIIGKELTFSKDSASCFGDQVDSLNNTALNPVYKKSVIFKNDFESSNRMTFDKLGIKGDSITEIDAADAKGNGCTFFIKDNNTLILFGGGAYFELIRI</sequence>
<evidence type="ECO:0000313" key="4">
    <source>
        <dbReference type="Proteomes" id="UP001623661"/>
    </source>
</evidence>
<gene>
    <name evidence="3" type="ORF">ACJDUH_08275</name>
</gene>
<evidence type="ECO:0008006" key="5">
    <source>
        <dbReference type="Google" id="ProtNLM"/>
    </source>
</evidence>
<feature type="signal peptide" evidence="2">
    <location>
        <begin position="1"/>
        <end position="22"/>
    </location>
</feature>
<proteinExistence type="predicted"/>
<dbReference type="EMBL" id="JBJHZY010000001">
    <property type="protein sequence ID" value="MFL0268096.1"/>
    <property type="molecule type" value="Genomic_DNA"/>
</dbReference>
<evidence type="ECO:0000256" key="2">
    <source>
        <dbReference type="SAM" id="SignalP"/>
    </source>
</evidence>
<name>A0ABW8TSA4_9CLOT</name>
<keyword evidence="4" id="KW-1185">Reference proteome</keyword>
<reference evidence="3 4" key="1">
    <citation type="submission" date="2024-11" db="EMBL/GenBank/DDBJ databases">
        <authorList>
            <person name="Heng Y.C."/>
            <person name="Lim A.C.H."/>
            <person name="Lee J.K.Y."/>
            <person name="Kittelmann S."/>
        </authorList>
    </citation>
    <scope>NUCLEOTIDE SEQUENCE [LARGE SCALE GENOMIC DNA]</scope>
    <source>
        <strain evidence="3 4">WILCCON 0202</strain>
    </source>
</reference>
<evidence type="ECO:0000256" key="1">
    <source>
        <dbReference type="SAM" id="MobiDB-lite"/>
    </source>
</evidence>
<feature type="region of interest" description="Disordered" evidence="1">
    <location>
        <begin position="35"/>
        <end position="62"/>
    </location>
</feature>
<organism evidence="3 4">
    <name type="scientific">Candidatus Clostridium radicumherbarum</name>
    <dbReference type="NCBI Taxonomy" id="3381662"/>
    <lineage>
        <taxon>Bacteria</taxon>
        <taxon>Bacillati</taxon>
        <taxon>Bacillota</taxon>
        <taxon>Clostridia</taxon>
        <taxon>Eubacteriales</taxon>
        <taxon>Clostridiaceae</taxon>
        <taxon>Clostridium</taxon>
    </lineage>
</organism>
<keyword evidence="2" id="KW-0732">Signal</keyword>
<feature type="chain" id="PRO_5047267863" description="Lipocalin-like domain-containing protein" evidence="2">
    <location>
        <begin position="23"/>
        <end position="195"/>
    </location>
</feature>
<evidence type="ECO:0000313" key="3">
    <source>
        <dbReference type="EMBL" id="MFL0268096.1"/>
    </source>
</evidence>
<feature type="compositionally biased region" description="Low complexity" evidence="1">
    <location>
        <begin position="35"/>
        <end position="49"/>
    </location>
</feature>
<dbReference type="Proteomes" id="UP001623661">
    <property type="component" value="Unassembled WGS sequence"/>
</dbReference>
<dbReference type="PROSITE" id="PS51257">
    <property type="entry name" value="PROKAR_LIPOPROTEIN"/>
    <property type="match status" value="1"/>
</dbReference>
<comment type="caution">
    <text evidence="3">The sequence shown here is derived from an EMBL/GenBank/DDBJ whole genome shotgun (WGS) entry which is preliminary data.</text>
</comment>
<accession>A0ABW8TSA4</accession>
<dbReference type="RefSeq" id="WP_406764679.1">
    <property type="nucleotide sequence ID" value="NZ_JBJHZY010000001.1"/>
</dbReference>